<evidence type="ECO:0000313" key="2">
    <source>
        <dbReference type="Proteomes" id="UP000183567"/>
    </source>
</evidence>
<accession>A0A1J8PJJ2</accession>
<dbReference type="Proteomes" id="UP000183567">
    <property type="component" value="Unassembled WGS sequence"/>
</dbReference>
<organism evidence="1 2">
    <name type="scientific">Rhizopogon vesiculosus</name>
    <dbReference type="NCBI Taxonomy" id="180088"/>
    <lineage>
        <taxon>Eukaryota</taxon>
        <taxon>Fungi</taxon>
        <taxon>Dikarya</taxon>
        <taxon>Basidiomycota</taxon>
        <taxon>Agaricomycotina</taxon>
        <taxon>Agaricomycetes</taxon>
        <taxon>Agaricomycetidae</taxon>
        <taxon>Boletales</taxon>
        <taxon>Suillineae</taxon>
        <taxon>Rhizopogonaceae</taxon>
        <taxon>Rhizopogon</taxon>
    </lineage>
</organism>
<name>A0A1J8PJJ2_9AGAM</name>
<proteinExistence type="predicted"/>
<evidence type="ECO:0000313" key="1">
    <source>
        <dbReference type="EMBL" id="OJA07963.1"/>
    </source>
</evidence>
<dbReference type="AlphaFoldDB" id="A0A1J8PJJ2"/>
<reference evidence="1 2" key="1">
    <citation type="submission" date="2016-03" db="EMBL/GenBank/DDBJ databases">
        <title>Comparative genomics of the ectomycorrhizal sister species Rhizopogon vinicolor and Rhizopogon vesiculosus (Basidiomycota: Boletales) reveals a divergence of the mating type B locus.</title>
        <authorList>
            <person name="Mujic A.B."/>
            <person name="Kuo A."/>
            <person name="Tritt A."/>
            <person name="Lipzen A."/>
            <person name="Chen C."/>
            <person name="Johnson J."/>
            <person name="Sharma A."/>
            <person name="Barry K."/>
            <person name="Grigoriev I.V."/>
            <person name="Spatafora J.W."/>
        </authorList>
    </citation>
    <scope>NUCLEOTIDE SEQUENCE [LARGE SCALE GENOMIC DNA]</scope>
    <source>
        <strain evidence="1 2">AM-OR11-056</strain>
    </source>
</reference>
<keyword evidence="2" id="KW-1185">Reference proteome</keyword>
<dbReference type="EMBL" id="LVVM01006490">
    <property type="protein sequence ID" value="OJA07963.1"/>
    <property type="molecule type" value="Genomic_DNA"/>
</dbReference>
<sequence length="16" mass="1832">MASEVLTLRMVWEPVA</sequence>
<protein>
    <submittedName>
        <fullName evidence="1">Uncharacterized protein</fullName>
    </submittedName>
</protein>
<comment type="caution">
    <text evidence="1">The sequence shown here is derived from an EMBL/GenBank/DDBJ whole genome shotgun (WGS) entry which is preliminary data.</text>
</comment>
<gene>
    <name evidence="1" type="ORF">AZE42_08749</name>
</gene>